<keyword evidence="2" id="KW-0175">Coiled coil</keyword>
<protein>
    <submittedName>
        <fullName evidence="6">Peptidase M24</fullName>
    </submittedName>
</protein>
<sequence>MIRRILIICLMAVVAVASVAQSSKKVKDLQKQRKEALQSIAKTDKELKTTKKSALQSLHQLNKLMAEITKHKEVITALNAEISNINKQERKINETISRLEKDLNAKKEAYAKAIRGIAGRNSGYETLMFVFSSNSLNQSYRRIRYLREYSAWRKKEAIKISEQQAELEKKKAELAKTRAEKNAVLGKRTDAANKLKQKEKSQKEVVADLKKKEKELQKELNAQRKQAAALNRRIEQLIAEEARRAAEEAKRAAEAAKKAANADKKSGKNASASAGEVRKSQTKGGYAMTKDELELSNSFSQNKGRLPMPLSGKYMIVGHFGQQQHQELKYVQVNSSGIDIQTTPGTTARSVFNGVVTRVFVMPGYNSSVIIRHGNYLTIYSNLSEVFVKAGDKVTTRQSIGRIYSDPEENNRTVLHFQLWKETTKLNPEPWLNK</sequence>
<dbReference type="PANTHER" id="PTHR21666">
    <property type="entry name" value="PEPTIDASE-RELATED"/>
    <property type="match status" value="1"/>
</dbReference>
<dbReference type="EMBL" id="DNWC01000051">
    <property type="protein sequence ID" value="HBJ08073.1"/>
    <property type="molecule type" value="Genomic_DNA"/>
</dbReference>
<dbReference type="GO" id="GO:0004222">
    <property type="term" value="F:metalloendopeptidase activity"/>
    <property type="evidence" value="ECO:0007669"/>
    <property type="project" value="TreeGrafter"/>
</dbReference>
<keyword evidence="1 4" id="KW-0732">Signal</keyword>
<evidence type="ECO:0000259" key="5">
    <source>
        <dbReference type="Pfam" id="PF01551"/>
    </source>
</evidence>
<dbReference type="CDD" id="cd12797">
    <property type="entry name" value="M23_peptidase"/>
    <property type="match status" value="1"/>
</dbReference>
<dbReference type="InterPro" id="IPR050570">
    <property type="entry name" value="Cell_wall_metabolism_enzyme"/>
</dbReference>
<dbReference type="Proteomes" id="UP000262954">
    <property type="component" value="Unassembled WGS sequence"/>
</dbReference>
<feature type="domain" description="M23ase beta-sheet core" evidence="5">
    <location>
        <begin position="335"/>
        <end position="428"/>
    </location>
</feature>
<feature type="region of interest" description="Disordered" evidence="3">
    <location>
        <begin position="256"/>
        <end position="285"/>
    </location>
</feature>
<feature type="signal peptide" evidence="4">
    <location>
        <begin position="1"/>
        <end position="20"/>
    </location>
</feature>
<evidence type="ECO:0000256" key="1">
    <source>
        <dbReference type="ARBA" id="ARBA00022729"/>
    </source>
</evidence>
<dbReference type="Pfam" id="PF01551">
    <property type="entry name" value="Peptidase_M23"/>
    <property type="match status" value="1"/>
</dbReference>
<feature type="chain" id="PRO_5017065052" evidence="4">
    <location>
        <begin position="21"/>
        <end position="434"/>
    </location>
</feature>
<dbReference type="SUPFAM" id="SSF51261">
    <property type="entry name" value="Duplicated hybrid motif"/>
    <property type="match status" value="1"/>
</dbReference>
<dbReference type="Gene3D" id="6.10.250.3150">
    <property type="match status" value="1"/>
</dbReference>
<accession>A0A354M0N4</accession>
<name>A0A354M0N4_9BACT</name>
<feature type="coiled-coil region" evidence="2">
    <location>
        <begin position="19"/>
        <end position="109"/>
    </location>
</feature>
<comment type="caution">
    <text evidence="6">The sequence shown here is derived from an EMBL/GenBank/DDBJ whole genome shotgun (WGS) entry which is preliminary data.</text>
</comment>
<feature type="compositionally biased region" description="Basic and acidic residues" evidence="3">
    <location>
        <begin position="256"/>
        <end position="266"/>
    </location>
</feature>
<gene>
    <name evidence="6" type="ORF">DDY73_03635</name>
</gene>
<evidence type="ECO:0000313" key="7">
    <source>
        <dbReference type="Proteomes" id="UP000262954"/>
    </source>
</evidence>
<dbReference type="InterPro" id="IPR011055">
    <property type="entry name" value="Dup_hybrid_motif"/>
</dbReference>
<dbReference type="Gene3D" id="2.70.70.10">
    <property type="entry name" value="Glucose Permease (Domain IIA)"/>
    <property type="match status" value="1"/>
</dbReference>
<reference evidence="6 7" key="1">
    <citation type="journal article" date="2018" name="Nat. Biotechnol.">
        <title>A standardized bacterial taxonomy based on genome phylogeny substantially revises the tree of life.</title>
        <authorList>
            <person name="Parks D.H."/>
            <person name="Chuvochina M."/>
            <person name="Waite D.W."/>
            <person name="Rinke C."/>
            <person name="Skarshewski A."/>
            <person name="Chaumeil P.A."/>
            <person name="Hugenholtz P."/>
        </authorList>
    </citation>
    <scope>NUCLEOTIDE SEQUENCE [LARGE SCALE GENOMIC DNA]</scope>
    <source>
        <strain evidence="6">UBA11482</strain>
    </source>
</reference>
<dbReference type="PANTHER" id="PTHR21666:SF289">
    <property type="entry name" value="L-ALA--D-GLU ENDOPEPTIDASE"/>
    <property type="match status" value="1"/>
</dbReference>
<dbReference type="InterPro" id="IPR016047">
    <property type="entry name" value="M23ase_b-sheet_dom"/>
</dbReference>
<evidence type="ECO:0000256" key="3">
    <source>
        <dbReference type="SAM" id="MobiDB-lite"/>
    </source>
</evidence>
<evidence type="ECO:0000256" key="4">
    <source>
        <dbReference type="SAM" id="SignalP"/>
    </source>
</evidence>
<evidence type="ECO:0000256" key="2">
    <source>
        <dbReference type="SAM" id="Coils"/>
    </source>
</evidence>
<proteinExistence type="predicted"/>
<dbReference type="AlphaFoldDB" id="A0A354M0N4"/>
<organism evidence="6 7">
    <name type="scientific">Coprobacter fastidiosus</name>
    <dbReference type="NCBI Taxonomy" id="1099853"/>
    <lineage>
        <taxon>Bacteria</taxon>
        <taxon>Pseudomonadati</taxon>
        <taxon>Bacteroidota</taxon>
        <taxon>Bacteroidia</taxon>
        <taxon>Bacteroidales</taxon>
        <taxon>Barnesiellaceae</taxon>
        <taxon>Coprobacter</taxon>
    </lineage>
</organism>
<evidence type="ECO:0000313" key="6">
    <source>
        <dbReference type="EMBL" id="HBJ08073.1"/>
    </source>
</evidence>